<evidence type="ECO:0000313" key="7">
    <source>
        <dbReference type="Proteomes" id="UP000005730"/>
    </source>
</evidence>
<evidence type="ECO:0000256" key="1">
    <source>
        <dbReference type="ARBA" id="ARBA00005047"/>
    </source>
</evidence>
<comment type="subcellular location">
    <subcellularLocation>
        <location evidence="5">Cytoplasm</location>
    </subcellularLocation>
</comment>
<reference evidence="6 7" key="1">
    <citation type="submission" date="2011-10" db="EMBL/GenBank/DDBJ databases">
        <title>The Noncontiguous Finished genome of Thermanaerovibrio velox DSM 12556.</title>
        <authorList>
            <consortium name="US DOE Joint Genome Institute (JGI-PGF)"/>
            <person name="Lucas S."/>
            <person name="Copeland A."/>
            <person name="Lapidus A."/>
            <person name="Glavina del Rio T."/>
            <person name="Dalin E."/>
            <person name="Tice H."/>
            <person name="Bruce D."/>
            <person name="Goodwin L."/>
            <person name="Pitluck S."/>
            <person name="Peters L."/>
            <person name="Mikhailova N."/>
            <person name="Teshima H."/>
            <person name="Kyrpides N."/>
            <person name="Mavromatis K."/>
            <person name="Ivanova N."/>
            <person name="Markowitz V."/>
            <person name="Cheng J.-F."/>
            <person name="Hugenholtz P."/>
            <person name="Woyke T."/>
            <person name="Wu D."/>
            <person name="Spring S."/>
            <person name="Brambilla E.-M."/>
            <person name="Klenk H.-P."/>
            <person name="Eisen J.A."/>
        </authorList>
    </citation>
    <scope>NUCLEOTIDE SEQUENCE [LARGE SCALE GENOMIC DNA]</scope>
    <source>
        <strain evidence="6 7">DSM 12556</strain>
    </source>
</reference>
<evidence type="ECO:0000313" key="6">
    <source>
        <dbReference type="EMBL" id="EHM10689.1"/>
    </source>
</evidence>
<dbReference type="FunFam" id="3.30.230.40:FF:000003">
    <property type="entry name" value="Imidazoleglycerol-phosphate dehydratase HisB"/>
    <property type="match status" value="1"/>
</dbReference>
<dbReference type="InterPro" id="IPR020568">
    <property type="entry name" value="Ribosomal_Su5_D2-typ_SF"/>
</dbReference>
<dbReference type="GO" id="GO:0005737">
    <property type="term" value="C:cytoplasm"/>
    <property type="evidence" value="ECO:0007669"/>
    <property type="project" value="UniProtKB-SubCell"/>
</dbReference>
<dbReference type="AlphaFoldDB" id="H0UQ51"/>
<sequence>MIASLERTTRETRVAITMKHPGEGRFEVLMERSFLTHMLEALCLNCRMDLSGSAEGDTHVDMHHLTEDLGIVMGQCLLRIWPTEPRRRYGWCVLPMDESLVRAAVDLSGRPGAYFSGELRHGLIGTFDSELTFEFFRALATEARLTLHLDVLKCSNLHHGVEGCFKCVGRALGEALKPGGPMSTKGVMEV</sequence>
<dbReference type="EC" id="4.2.1.19" evidence="5"/>
<protein>
    <recommendedName>
        <fullName evidence="5">Imidazoleglycerol-phosphate dehydratase</fullName>
        <shortName evidence="5">IGPD</shortName>
        <ecNumber evidence="5">4.2.1.19</ecNumber>
    </recommendedName>
</protein>
<dbReference type="UniPathway" id="UPA00031">
    <property type="reaction ID" value="UER00011"/>
</dbReference>
<dbReference type="GO" id="GO:0004424">
    <property type="term" value="F:imidazoleglycerol-phosphate dehydratase activity"/>
    <property type="evidence" value="ECO:0007669"/>
    <property type="project" value="UniProtKB-UniRule"/>
</dbReference>
<dbReference type="PANTHER" id="PTHR23133:SF2">
    <property type="entry name" value="IMIDAZOLEGLYCEROL-PHOSPHATE DEHYDRATASE"/>
    <property type="match status" value="1"/>
</dbReference>
<dbReference type="HAMAP" id="MF_00076">
    <property type="entry name" value="HisB"/>
    <property type="match status" value="1"/>
</dbReference>
<dbReference type="Gene3D" id="3.30.230.40">
    <property type="entry name" value="Imidazole glycerol phosphate dehydratase, domain 1"/>
    <property type="match status" value="2"/>
</dbReference>
<name>H0UQ51_9BACT</name>
<evidence type="ECO:0000256" key="5">
    <source>
        <dbReference type="HAMAP-Rule" id="MF_00076"/>
    </source>
</evidence>
<keyword evidence="3 5" id="KW-0368">Histidine biosynthesis</keyword>
<dbReference type="RefSeq" id="WP_006584184.1">
    <property type="nucleotide sequence ID" value="NZ_CM001377.1"/>
</dbReference>
<comment type="catalytic activity">
    <reaction evidence="5">
        <text>D-erythro-1-(imidazol-4-yl)glycerol 3-phosphate = 3-(imidazol-4-yl)-2-oxopropyl phosphate + H2O</text>
        <dbReference type="Rhea" id="RHEA:11040"/>
        <dbReference type="ChEBI" id="CHEBI:15377"/>
        <dbReference type="ChEBI" id="CHEBI:57766"/>
        <dbReference type="ChEBI" id="CHEBI:58278"/>
        <dbReference type="EC" id="4.2.1.19"/>
    </reaction>
</comment>
<keyword evidence="2 5" id="KW-0028">Amino-acid biosynthesis</keyword>
<dbReference type="InterPro" id="IPR038494">
    <property type="entry name" value="IGPD_sf"/>
</dbReference>
<dbReference type="InterPro" id="IPR000807">
    <property type="entry name" value="ImidazoleglycerolP_deHydtase"/>
</dbReference>
<evidence type="ECO:0000256" key="4">
    <source>
        <dbReference type="ARBA" id="ARBA00023239"/>
    </source>
</evidence>
<dbReference type="PANTHER" id="PTHR23133">
    <property type="entry name" value="IMIDAZOLEGLYCEROL-PHOSPHATE DEHYDRATASE HIS7"/>
    <property type="match status" value="1"/>
</dbReference>
<dbReference type="HOGENOM" id="CLU_044308_2_1_0"/>
<dbReference type="Proteomes" id="UP000005730">
    <property type="component" value="Chromosome"/>
</dbReference>
<gene>
    <name evidence="5" type="primary">hisB</name>
    <name evidence="6" type="ORF">TheveDRAFT_1571</name>
</gene>
<keyword evidence="7" id="KW-1185">Reference proteome</keyword>
<comment type="pathway">
    <text evidence="1 5">Amino-acid biosynthesis; L-histidine biosynthesis; L-histidine from 5-phospho-alpha-D-ribose 1-diphosphate: step 6/9.</text>
</comment>
<dbReference type="GO" id="GO:0000105">
    <property type="term" value="P:L-histidine biosynthetic process"/>
    <property type="evidence" value="ECO:0007669"/>
    <property type="project" value="UniProtKB-UniRule"/>
</dbReference>
<keyword evidence="4 5" id="KW-0456">Lyase</keyword>
<dbReference type="STRING" id="926567.TheveDRAFT_1571"/>
<dbReference type="PROSITE" id="PS00954">
    <property type="entry name" value="IGP_DEHYDRATASE_1"/>
    <property type="match status" value="1"/>
</dbReference>
<evidence type="ECO:0000256" key="2">
    <source>
        <dbReference type="ARBA" id="ARBA00022605"/>
    </source>
</evidence>
<proteinExistence type="inferred from homology"/>
<accession>H0UQ51</accession>
<dbReference type="EMBL" id="CM001377">
    <property type="protein sequence ID" value="EHM10689.1"/>
    <property type="molecule type" value="Genomic_DNA"/>
</dbReference>
<keyword evidence="5" id="KW-0963">Cytoplasm</keyword>
<dbReference type="SUPFAM" id="SSF54211">
    <property type="entry name" value="Ribosomal protein S5 domain 2-like"/>
    <property type="match status" value="2"/>
</dbReference>
<organism evidence="6 7">
    <name type="scientific">Thermanaerovibrio velox DSM 12556</name>
    <dbReference type="NCBI Taxonomy" id="926567"/>
    <lineage>
        <taxon>Bacteria</taxon>
        <taxon>Thermotogati</taxon>
        <taxon>Synergistota</taxon>
        <taxon>Synergistia</taxon>
        <taxon>Synergistales</taxon>
        <taxon>Synergistaceae</taxon>
        <taxon>Thermanaerovibrio</taxon>
    </lineage>
</organism>
<comment type="similarity">
    <text evidence="5">Belongs to the imidazoleglycerol-phosphate dehydratase family.</text>
</comment>
<evidence type="ECO:0000256" key="3">
    <source>
        <dbReference type="ARBA" id="ARBA00023102"/>
    </source>
</evidence>
<dbReference type="Pfam" id="PF00475">
    <property type="entry name" value="IGPD"/>
    <property type="match status" value="1"/>
</dbReference>
<dbReference type="OrthoDB" id="9790411at2"/>
<dbReference type="eggNOG" id="COG0131">
    <property type="taxonomic scope" value="Bacteria"/>
</dbReference>
<dbReference type="InterPro" id="IPR020565">
    <property type="entry name" value="ImidazoleglycerP_deHydtase_CS"/>
</dbReference>